<sequence length="107" mass="11715">MGLSWSDSFFICHADALIASPLVASKSRYFRSFPAIHPTYLLHGVLLTDGMSMDKLPDLLAKMLGQHLLVDAVIATLQHILQALQSFSWALAPSIPAPVARFSHTMP</sequence>
<protein>
    <submittedName>
        <fullName evidence="1">Uncharacterized protein</fullName>
    </submittedName>
</protein>
<dbReference type="AlphaFoldDB" id="A0A6N3X5R1"/>
<dbReference type="Proteomes" id="UP000035054">
    <property type="component" value="Unassembled WGS sequence"/>
</dbReference>
<dbReference type="EMBL" id="JXUO01000226">
    <property type="protein sequence ID" value="KKZ13532.1"/>
    <property type="molecule type" value="Genomic_DNA"/>
</dbReference>
<gene>
    <name evidence="1" type="ORF">TH68_06725</name>
</gene>
<reference evidence="1 2" key="1">
    <citation type="submission" date="2015-01" db="EMBL/GenBank/DDBJ databases">
        <title>Lifestyle Evolution in Cyanobacterial Symbionts of Sponges.</title>
        <authorList>
            <person name="Burgsdorf I."/>
            <person name="Slaby B.M."/>
            <person name="Handley K.M."/>
            <person name="Haber M."/>
            <person name="Blom J."/>
            <person name="Marshall C.W."/>
            <person name="Gilbert J.A."/>
            <person name="Hentschel U."/>
            <person name="Steindler L."/>
        </authorList>
    </citation>
    <scope>NUCLEOTIDE SEQUENCE [LARGE SCALE GENOMIC DNA]</scope>
    <source>
        <strain evidence="1">142</strain>
    </source>
</reference>
<evidence type="ECO:0000313" key="2">
    <source>
        <dbReference type="Proteomes" id="UP000035054"/>
    </source>
</evidence>
<accession>A0A6N3X5R1</accession>
<name>A0A6N3X5R1_9SYNE</name>
<evidence type="ECO:0000313" key="1">
    <source>
        <dbReference type="EMBL" id="KKZ13532.1"/>
    </source>
</evidence>
<proteinExistence type="predicted"/>
<comment type="caution">
    <text evidence="1">The sequence shown here is derived from an EMBL/GenBank/DDBJ whole genome shotgun (WGS) entry which is preliminary data.</text>
</comment>
<organism evidence="1 2">
    <name type="scientific">Candidatus Synechococcus spongiarum 142</name>
    <dbReference type="NCBI Taxonomy" id="1608213"/>
    <lineage>
        <taxon>Bacteria</taxon>
        <taxon>Bacillati</taxon>
        <taxon>Cyanobacteriota</taxon>
        <taxon>Cyanophyceae</taxon>
        <taxon>Synechococcales</taxon>
        <taxon>Synechococcaceae</taxon>
        <taxon>Synechococcus</taxon>
    </lineage>
</organism>